<feature type="domain" description="SsuA/THI5-like" evidence="1">
    <location>
        <begin position="83"/>
        <end position="285"/>
    </location>
</feature>
<name>A0ABN7XZQ1_9BURK</name>
<dbReference type="RefSeq" id="WP_223982918.1">
    <property type="nucleotide sequence ID" value="NZ_CAJZAG010000002.1"/>
</dbReference>
<dbReference type="PANTHER" id="PTHR30024:SF21">
    <property type="entry name" value="ABC TRANSPORTER SUBSTRATE-BINDING PROTEIN"/>
    <property type="match status" value="1"/>
</dbReference>
<keyword evidence="3" id="KW-1185">Reference proteome</keyword>
<evidence type="ECO:0000313" key="2">
    <source>
        <dbReference type="EMBL" id="CAG9166569.1"/>
    </source>
</evidence>
<accession>A0ABN7XZQ1</accession>
<gene>
    <name evidence="2" type="primary">ssuA_3</name>
    <name evidence="2" type="ORF">LMG32289_01074</name>
</gene>
<evidence type="ECO:0000313" key="3">
    <source>
        <dbReference type="Proteomes" id="UP000706525"/>
    </source>
</evidence>
<sequence length="385" mass="42849">MPERNPTQFPGLQFQDPQFAPARRQALRTLGTAATLASLGSLTPFSAFSAPSAGARPEVIRIGVAQPATGTPPTFAGSSLSIAHAKGWIEEAFKPTGTRVEWYFFKGAGPTVNEALTNRQLDFALQGDLPSIVARGAGLKTKLVLATGVRTNIYIGVPPDSPLKTVADLRGKRVSLFKGTNMHLPALRLLESQGLTEKDVRLLNLDTAGYLAALTTRDIDAAIGAMDILRLRDKGAVRVLYTSKGQSPIYTRQSHVLVTEDFAGRYPEATQQFVRTAVESARWASDERNREEVLRTWARAGTPYEHWKEDFDGEPLRVRLNPNFDPFLVTRYKDAVEQAYRFRLSRARFDVDQWIDQRYLRTALNDLKLQTYWPIYQPDGKILGA</sequence>
<comment type="caution">
    <text evidence="2">The sequence shown here is derived from an EMBL/GenBank/DDBJ whole genome shotgun (WGS) entry which is preliminary data.</text>
</comment>
<dbReference type="SUPFAM" id="SSF53850">
    <property type="entry name" value="Periplasmic binding protein-like II"/>
    <property type="match status" value="1"/>
</dbReference>
<dbReference type="CDD" id="cd13555">
    <property type="entry name" value="PBP2_sulfate_ester_like"/>
    <property type="match status" value="1"/>
</dbReference>
<dbReference type="EMBL" id="CAJZAG010000002">
    <property type="protein sequence ID" value="CAG9166569.1"/>
    <property type="molecule type" value="Genomic_DNA"/>
</dbReference>
<proteinExistence type="predicted"/>
<dbReference type="PANTHER" id="PTHR30024">
    <property type="entry name" value="ALIPHATIC SULFONATES-BINDING PROTEIN-RELATED"/>
    <property type="match status" value="1"/>
</dbReference>
<dbReference type="Pfam" id="PF09084">
    <property type="entry name" value="NMT1"/>
    <property type="match status" value="1"/>
</dbReference>
<dbReference type="Proteomes" id="UP000706525">
    <property type="component" value="Unassembled WGS sequence"/>
</dbReference>
<organism evidence="2 3">
    <name type="scientific">Cupriavidus pampae</name>
    <dbReference type="NCBI Taxonomy" id="659251"/>
    <lineage>
        <taxon>Bacteria</taxon>
        <taxon>Pseudomonadati</taxon>
        <taxon>Pseudomonadota</taxon>
        <taxon>Betaproteobacteria</taxon>
        <taxon>Burkholderiales</taxon>
        <taxon>Burkholderiaceae</taxon>
        <taxon>Cupriavidus</taxon>
    </lineage>
</organism>
<dbReference type="Gene3D" id="3.40.190.10">
    <property type="entry name" value="Periplasmic binding protein-like II"/>
    <property type="match status" value="2"/>
</dbReference>
<dbReference type="InterPro" id="IPR015168">
    <property type="entry name" value="SsuA/THI5"/>
</dbReference>
<reference evidence="2 3" key="1">
    <citation type="submission" date="2021-08" db="EMBL/GenBank/DDBJ databases">
        <authorList>
            <person name="Peeters C."/>
        </authorList>
    </citation>
    <scope>NUCLEOTIDE SEQUENCE [LARGE SCALE GENOMIC DNA]</scope>
    <source>
        <strain evidence="2 3">LMG 32289</strain>
    </source>
</reference>
<dbReference type="PROSITE" id="PS51318">
    <property type="entry name" value="TAT"/>
    <property type="match status" value="1"/>
</dbReference>
<evidence type="ECO:0000259" key="1">
    <source>
        <dbReference type="Pfam" id="PF09084"/>
    </source>
</evidence>
<protein>
    <submittedName>
        <fullName evidence="2">Aliphatic sulfonates-binding protein</fullName>
    </submittedName>
</protein>
<dbReference type="InterPro" id="IPR006311">
    <property type="entry name" value="TAT_signal"/>
</dbReference>